<dbReference type="SUPFAM" id="SSF50249">
    <property type="entry name" value="Nucleic acid-binding proteins"/>
    <property type="match status" value="1"/>
</dbReference>
<feature type="domain" description="FDX-ACB" evidence="18">
    <location>
        <begin position="715"/>
        <end position="808"/>
    </location>
</feature>
<feature type="binding site" evidence="15">
    <location>
        <position position="468"/>
    </location>
    <ligand>
        <name>Mg(2+)</name>
        <dbReference type="ChEBI" id="CHEBI:18420"/>
        <note>shared with alpha subunit</note>
    </ligand>
</feature>
<proteinExistence type="inferred from homology"/>
<evidence type="ECO:0000256" key="15">
    <source>
        <dbReference type="HAMAP-Rule" id="MF_00283"/>
    </source>
</evidence>
<dbReference type="SUPFAM" id="SSF56037">
    <property type="entry name" value="PheT/TilS domain"/>
    <property type="match status" value="1"/>
</dbReference>
<keyword evidence="5 16" id="KW-0820">tRNA-binding</keyword>
<dbReference type="PROSITE" id="PS51447">
    <property type="entry name" value="FDX_ACB"/>
    <property type="match status" value="1"/>
</dbReference>
<dbReference type="InterPro" id="IPR009061">
    <property type="entry name" value="DNA-bd_dom_put_sf"/>
</dbReference>
<feature type="binding site" evidence="15">
    <location>
        <position position="474"/>
    </location>
    <ligand>
        <name>Mg(2+)</name>
        <dbReference type="ChEBI" id="CHEBI:18420"/>
        <note>shared with alpha subunit</note>
    </ligand>
</feature>
<dbReference type="SUPFAM" id="SSF54991">
    <property type="entry name" value="Anticodon-binding domain of PheRS"/>
    <property type="match status" value="1"/>
</dbReference>
<reference evidence="21" key="1">
    <citation type="journal article" date="2019" name="Int. J. Syst. Evol. Microbiol.">
        <title>The Global Catalogue of Microorganisms (GCM) 10K type strain sequencing project: providing services to taxonomists for standard genome sequencing and annotation.</title>
        <authorList>
            <consortium name="The Broad Institute Genomics Platform"/>
            <consortium name="The Broad Institute Genome Sequencing Center for Infectious Disease"/>
            <person name="Wu L."/>
            <person name="Ma J."/>
        </authorList>
    </citation>
    <scope>NUCLEOTIDE SEQUENCE [LARGE SCALE GENOMIC DNA]</scope>
    <source>
        <strain evidence="21">CCUG 62114</strain>
    </source>
</reference>
<dbReference type="PROSITE" id="PS50886">
    <property type="entry name" value="TRBD"/>
    <property type="match status" value="1"/>
</dbReference>
<evidence type="ECO:0000256" key="6">
    <source>
        <dbReference type="ARBA" id="ARBA00022598"/>
    </source>
</evidence>
<feature type="domain" description="B5" evidence="19">
    <location>
        <begin position="414"/>
        <end position="490"/>
    </location>
</feature>
<dbReference type="Proteomes" id="UP001596997">
    <property type="component" value="Unassembled WGS sequence"/>
</dbReference>
<evidence type="ECO:0000256" key="10">
    <source>
        <dbReference type="ARBA" id="ARBA00022842"/>
    </source>
</evidence>
<dbReference type="Pfam" id="PF01588">
    <property type="entry name" value="tRNA_bind"/>
    <property type="match status" value="1"/>
</dbReference>
<keyword evidence="10 15" id="KW-0460">Magnesium</keyword>
<comment type="subcellular location">
    <subcellularLocation>
        <location evidence="1 15">Cytoplasm</location>
    </subcellularLocation>
</comment>
<dbReference type="InterPro" id="IPR004532">
    <property type="entry name" value="Phe-tRNA-ligase_IIc_bsu_bact"/>
</dbReference>
<keyword evidence="9 15" id="KW-0067">ATP-binding</keyword>
<evidence type="ECO:0000259" key="19">
    <source>
        <dbReference type="PROSITE" id="PS51483"/>
    </source>
</evidence>
<dbReference type="CDD" id="cd00769">
    <property type="entry name" value="PheRS_beta_core"/>
    <property type="match status" value="1"/>
</dbReference>
<dbReference type="Pfam" id="PF17759">
    <property type="entry name" value="tRNA_synthFbeta"/>
    <property type="match status" value="1"/>
</dbReference>
<dbReference type="RefSeq" id="WP_377715505.1">
    <property type="nucleotide sequence ID" value="NZ_JBHTJM010000008.1"/>
</dbReference>
<comment type="similarity">
    <text evidence="2 15">Belongs to the phenylalanyl-tRNA synthetase beta subunit family. Type 1 subfamily.</text>
</comment>
<dbReference type="Pfam" id="PF03147">
    <property type="entry name" value="FDX-ACB"/>
    <property type="match status" value="1"/>
</dbReference>
<dbReference type="SUPFAM" id="SSF46955">
    <property type="entry name" value="Putative DNA-binding domain"/>
    <property type="match status" value="1"/>
</dbReference>
<dbReference type="PANTHER" id="PTHR10947:SF0">
    <property type="entry name" value="PHENYLALANINE--TRNA LIGASE BETA SUBUNIT"/>
    <property type="match status" value="1"/>
</dbReference>
<dbReference type="SMART" id="SM00896">
    <property type="entry name" value="FDX-ACB"/>
    <property type="match status" value="1"/>
</dbReference>
<evidence type="ECO:0000256" key="16">
    <source>
        <dbReference type="PROSITE-ProRule" id="PRU00209"/>
    </source>
</evidence>
<evidence type="ECO:0000313" key="21">
    <source>
        <dbReference type="Proteomes" id="UP001596997"/>
    </source>
</evidence>
<dbReference type="InterPro" id="IPR020825">
    <property type="entry name" value="Phe-tRNA_synthase-like_B3/B4"/>
</dbReference>
<evidence type="ECO:0000256" key="3">
    <source>
        <dbReference type="ARBA" id="ARBA00011209"/>
    </source>
</evidence>
<evidence type="ECO:0000256" key="12">
    <source>
        <dbReference type="ARBA" id="ARBA00022917"/>
    </source>
</evidence>
<evidence type="ECO:0000259" key="18">
    <source>
        <dbReference type="PROSITE" id="PS51447"/>
    </source>
</evidence>
<evidence type="ECO:0000256" key="14">
    <source>
        <dbReference type="ARBA" id="ARBA00049255"/>
    </source>
</evidence>
<keyword evidence="21" id="KW-1185">Reference proteome</keyword>
<dbReference type="GO" id="GO:0004826">
    <property type="term" value="F:phenylalanine-tRNA ligase activity"/>
    <property type="evidence" value="ECO:0007669"/>
    <property type="project" value="UniProtKB-EC"/>
</dbReference>
<evidence type="ECO:0000256" key="7">
    <source>
        <dbReference type="ARBA" id="ARBA00022723"/>
    </source>
</evidence>
<evidence type="ECO:0000256" key="5">
    <source>
        <dbReference type="ARBA" id="ARBA00022555"/>
    </source>
</evidence>
<comment type="cofactor">
    <cofactor evidence="15">
        <name>Mg(2+)</name>
        <dbReference type="ChEBI" id="CHEBI:18420"/>
    </cofactor>
    <text evidence="15">Binds 2 magnesium ions per tetramer.</text>
</comment>
<dbReference type="Gene3D" id="2.40.50.140">
    <property type="entry name" value="Nucleic acid-binding proteins"/>
    <property type="match status" value="1"/>
</dbReference>
<dbReference type="NCBIfam" id="NF045760">
    <property type="entry name" value="YtpR"/>
    <property type="match status" value="1"/>
</dbReference>
<dbReference type="Pfam" id="PF03483">
    <property type="entry name" value="B3_4"/>
    <property type="match status" value="1"/>
</dbReference>
<comment type="catalytic activity">
    <reaction evidence="14 15">
        <text>tRNA(Phe) + L-phenylalanine + ATP = L-phenylalanyl-tRNA(Phe) + AMP + diphosphate + H(+)</text>
        <dbReference type="Rhea" id="RHEA:19413"/>
        <dbReference type="Rhea" id="RHEA-COMP:9668"/>
        <dbReference type="Rhea" id="RHEA-COMP:9699"/>
        <dbReference type="ChEBI" id="CHEBI:15378"/>
        <dbReference type="ChEBI" id="CHEBI:30616"/>
        <dbReference type="ChEBI" id="CHEBI:33019"/>
        <dbReference type="ChEBI" id="CHEBI:58095"/>
        <dbReference type="ChEBI" id="CHEBI:78442"/>
        <dbReference type="ChEBI" id="CHEBI:78531"/>
        <dbReference type="ChEBI" id="CHEBI:456215"/>
        <dbReference type="EC" id="6.1.1.20"/>
    </reaction>
</comment>
<dbReference type="InterPro" id="IPR045864">
    <property type="entry name" value="aa-tRNA-synth_II/BPL/LPL"/>
</dbReference>
<dbReference type="HAMAP" id="MF_00283">
    <property type="entry name" value="Phe_tRNA_synth_beta1"/>
    <property type="match status" value="1"/>
</dbReference>
<evidence type="ECO:0000256" key="13">
    <source>
        <dbReference type="ARBA" id="ARBA00023146"/>
    </source>
</evidence>
<keyword evidence="6 15" id="KW-0436">Ligase</keyword>
<dbReference type="InterPro" id="IPR005121">
    <property type="entry name" value="Fdx_antiC-bd"/>
</dbReference>
<evidence type="ECO:0000256" key="1">
    <source>
        <dbReference type="ARBA" id="ARBA00004496"/>
    </source>
</evidence>
<dbReference type="EMBL" id="JBHTJM010000008">
    <property type="protein sequence ID" value="MFD0964109.1"/>
    <property type="molecule type" value="Genomic_DNA"/>
</dbReference>
<dbReference type="InterPro" id="IPR036690">
    <property type="entry name" value="Fdx_antiC-bd_sf"/>
</dbReference>
<comment type="subunit">
    <text evidence="3 15">Tetramer of two alpha and two beta subunits.</text>
</comment>
<evidence type="ECO:0000256" key="8">
    <source>
        <dbReference type="ARBA" id="ARBA00022741"/>
    </source>
</evidence>
<keyword evidence="4 15" id="KW-0963">Cytoplasm</keyword>
<dbReference type="Gene3D" id="3.30.56.10">
    <property type="match status" value="2"/>
</dbReference>
<dbReference type="PROSITE" id="PS51483">
    <property type="entry name" value="B5"/>
    <property type="match status" value="1"/>
</dbReference>
<keyword evidence="12 15" id="KW-0648">Protein biosynthesis</keyword>
<accession>A0ABW3I2L3</accession>
<dbReference type="SMART" id="SM00873">
    <property type="entry name" value="B3_4"/>
    <property type="match status" value="1"/>
</dbReference>
<feature type="binding site" evidence="15">
    <location>
        <position position="477"/>
    </location>
    <ligand>
        <name>Mg(2+)</name>
        <dbReference type="ChEBI" id="CHEBI:18420"/>
        <note>shared with alpha subunit</note>
    </ligand>
</feature>
<dbReference type="SMART" id="SM00874">
    <property type="entry name" value="B5"/>
    <property type="match status" value="1"/>
</dbReference>
<comment type="caution">
    <text evidence="20">The sequence shown here is derived from an EMBL/GenBank/DDBJ whole genome shotgun (WGS) entry which is preliminary data.</text>
</comment>
<dbReference type="Pfam" id="PF03484">
    <property type="entry name" value="B5"/>
    <property type="match status" value="1"/>
</dbReference>
<dbReference type="SUPFAM" id="SSF55681">
    <property type="entry name" value="Class II aaRS and biotin synthetases"/>
    <property type="match status" value="1"/>
</dbReference>
<dbReference type="CDD" id="cd02796">
    <property type="entry name" value="tRNA_bind_bactPheRS"/>
    <property type="match status" value="1"/>
</dbReference>
<keyword evidence="11 16" id="KW-0694">RNA-binding</keyword>
<keyword evidence="13 15" id="KW-0030">Aminoacyl-tRNA synthetase</keyword>
<feature type="domain" description="TRNA-binding" evidence="17">
    <location>
        <begin position="42"/>
        <end position="155"/>
    </location>
</feature>
<dbReference type="InterPro" id="IPR002547">
    <property type="entry name" value="tRNA-bd_dom"/>
</dbReference>
<dbReference type="Gene3D" id="3.30.930.10">
    <property type="entry name" value="Bira Bifunctional Protein, Domain 2"/>
    <property type="match status" value="1"/>
</dbReference>
<dbReference type="InterPro" id="IPR005146">
    <property type="entry name" value="B3/B4_tRNA-bd"/>
</dbReference>
<evidence type="ECO:0000259" key="17">
    <source>
        <dbReference type="PROSITE" id="PS50886"/>
    </source>
</evidence>
<dbReference type="Gene3D" id="3.30.70.380">
    <property type="entry name" value="Ferrodoxin-fold anticodon-binding domain"/>
    <property type="match status" value="1"/>
</dbReference>
<dbReference type="Gene3D" id="3.50.40.10">
    <property type="entry name" value="Phenylalanyl-trna Synthetase, Chain B, domain 3"/>
    <property type="match status" value="1"/>
</dbReference>
<dbReference type="InterPro" id="IPR005147">
    <property type="entry name" value="tRNA_synthase_B5-dom"/>
</dbReference>
<sequence>MKISYNWLKQFIQLDWTAEKTGELLTDLGLEVEGIKTYQSIQGGLEGIIVGHVLECEKHPNADKLSVTKVDLGNGSPVQIVCGAPNVAAGQKVPVATIGTLLYDADGKEFKIKKGKIRGEESHGMICAEDELGLGNSHDGIMVLDNTLEPGTPCASVFEIENDEVFEIGLTPNRSDAMSHYGTARDLRAGLIQLGEKVELISPSVSDFHVENRTLKIDVSVENSDLAPRYCGVTISGLMVMESPEWLQNRLKAIGLTPKNNVVDVTNYVLHELGQPLHAFDANKIVGNKIEVKTLPTGTKFTTLDEIERELHEDDLMICNAEGPMCIAGVFGGIESGVTESTTSIFLESAYFNPVSVRKTAKRHGMNTDASFRFERGIDPNITEYALKRAALLIQELAGGEITSDIIDLYPNKIEDFQVFLSFENTTKLIGQEIPRETIKSILTSLDIKVNNVTEAGLGLTIPAYRNDVQREADVIEEILRVYGYNNIEFSNKLNATMSNSSKFEDHKIQNVIANQLIGQGFNEMMANSLTSSKHLELTTQLLEEHNVTMLNPLSQDLATMRQSLLFSGLEAVAYNINRKQSDLKFFEFGKTYHNYESGYSENKHLSLLITGNRTQESWKGTHQKSDYFYLKGIVTAILARLGVNKIKTSPIKTDVLSEGIILSLGKQKLVEFGVVKKAILKNFGISQEVLFADFNWDNILEVAKFNKIKFSPIPKYPAVRRDFALLLDEKITFQEIFNLAKQSERKLLKDINLFDVYEGKNLPKGKKSYAVSFMLQDEEKTLTDKQIDKIMNKLQTTFEKQLGAELR</sequence>
<evidence type="ECO:0000256" key="11">
    <source>
        <dbReference type="ARBA" id="ARBA00022884"/>
    </source>
</evidence>
<feature type="binding site" evidence="15">
    <location>
        <position position="478"/>
    </location>
    <ligand>
        <name>Mg(2+)</name>
        <dbReference type="ChEBI" id="CHEBI:18420"/>
        <note>shared with alpha subunit</note>
    </ligand>
</feature>
<keyword evidence="7 15" id="KW-0479">Metal-binding</keyword>
<keyword evidence="8 15" id="KW-0547">Nucleotide-binding</keyword>
<dbReference type="PANTHER" id="PTHR10947">
    <property type="entry name" value="PHENYLALANYL-TRNA SYNTHETASE BETA CHAIN AND LEUCINE-RICH REPEAT-CONTAINING PROTEIN 47"/>
    <property type="match status" value="1"/>
</dbReference>
<evidence type="ECO:0000313" key="20">
    <source>
        <dbReference type="EMBL" id="MFD0964109.1"/>
    </source>
</evidence>
<dbReference type="InterPro" id="IPR045060">
    <property type="entry name" value="Phe-tRNA-ligase_IIc_bsu"/>
</dbReference>
<dbReference type="EC" id="6.1.1.20" evidence="15"/>
<dbReference type="NCBIfam" id="TIGR00472">
    <property type="entry name" value="pheT_bact"/>
    <property type="match status" value="1"/>
</dbReference>
<gene>
    <name evidence="15 20" type="primary">pheT</name>
    <name evidence="20" type="ORF">ACFQ1O_08850</name>
</gene>
<protein>
    <recommendedName>
        <fullName evidence="15">Phenylalanine--tRNA ligase beta subunit</fullName>
        <ecNumber evidence="15">6.1.1.20</ecNumber>
    </recommendedName>
    <alternativeName>
        <fullName evidence="15">Phenylalanyl-tRNA synthetase beta subunit</fullName>
        <shortName evidence="15">PheRS</shortName>
    </alternativeName>
</protein>
<organism evidence="20 21">
    <name type="scientific">Pseudofulvibacter geojedonensis</name>
    <dbReference type="NCBI Taxonomy" id="1123758"/>
    <lineage>
        <taxon>Bacteria</taxon>
        <taxon>Pseudomonadati</taxon>
        <taxon>Bacteroidota</taxon>
        <taxon>Flavobacteriia</taxon>
        <taxon>Flavobacteriales</taxon>
        <taxon>Flavobacteriaceae</taxon>
        <taxon>Pseudofulvibacter</taxon>
    </lineage>
</organism>
<dbReference type="InterPro" id="IPR041616">
    <property type="entry name" value="PheRS_beta_core"/>
</dbReference>
<evidence type="ECO:0000256" key="4">
    <source>
        <dbReference type="ARBA" id="ARBA00022490"/>
    </source>
</evidence>
<evidence type="ECO:0000256" key="2">
    <source>
        <dbReference type="ARBA" id="ARBA00008653"/>
    </source>
</evidence>
<name>A0ABW3I2L3_9FLAO</name>
<evidence type="ECO:0000256" key="9">
    <source>
        <dbReference type="ARBA" id="ARBA00022840"/>
    </source>
</evidence>
<dbReference type="InterPro" id="IPR033714">
    <property type="entry name" value="tRNA_bind_bactPheRS"/>
</dbReference>
<dbReference type="InterPro" id="IPR012340">
    <property type="entry name" value="NA-bd_OB-fold"/>
</dbReference>